<dbReference type="InterPro" id="IPR001623">
    <property type="entry name" value="DnaJ_domain"/>
</dbReference>
<dbReference type="SMART" id="SM00271">
    <property type="entry name" value="DnaJ"/>
    <property type="match status" value="1"/>
</dbReference>
<gene>
    <name evidence="3" type="primary">LOC100376227</name>
</gene>
<dbReference type="Pfam" id="PF00226">
    <property type="entry name" value="DnaJ"/>
    <property type="match status" value="1"/>
</dbReference>
<dbReference type="GeneID" id="100376227"/>
<dbReference type="CDD" id="cd06257">
    <property type="entry name" value="DnaJ"/>
    <property type="match status" value="1"/>
</dbReference>
<dbReference type="InterPro" id="IPR036869">
    <property type="entry name" value="J_dom_sf"/>
</dbReference>
<dbReference type="InterPro" id="IPR018253">
    <property type="entry name" value="DnaJ_domain_CS"/>
</dbReference>
<reference evidence="3" key="1">
    <citation type="submission" date="2025-08" db="UniProtKB">
        <authorList>
            <consortium name="RefSeq"/>
        </authorList>
    </citation>
    <scope>IDENTIFICATION</scope>
    <source>
        <tissue evidence="3">Testes</tissue>
    </source>
</reference>
<dbReference type="SUPFAM" id="SSF46565">
    <property type="entry name" value="Chaperone J-domain"/>
    <property type="match status" value="1"/>
</dbReference>
<dbReference type="RefSeq" id="XP_002738474.1">
    <property type="nucleotide sequence ID" value="XM_002738428.2"/>
</dbReference>
<dbReference type="InterPro" id="IPR053025">
    <property type="entry name" value="Mito_ATP_Synthase-Asso"/>
</dbReference>
<evidence type="ECO:0000259" key="1">
    <source>
        <dbReference type="PROSITE" id="PS50076"/>
    </source>
</evidence>
<dbReference type="Gene3D" id="1.10.287.110">
    <property type="entry name" value="DnaJ domain"/>
    <property type="match status" value="1"/>
</dbReference>
<sequence>MFSLRISPSSVITLIRTYRTSSILNQYARTYGKRNYYDVLGISPKCTQGQIKTAFYALSKVYHPDVNDGVDEAGKFAEITEAYNVLGNFTLRKRYDKGILGPRDFRGDFKPEPEESVMKKRSGVYTGQMYNAQGDKVYDFDEFYRLTYGNQLAREQRLRNLRKIVKEINHKEDSNESRMMVGEIGTVLAVCLFVYLLYSISSSGSNNDILSKSNKHVNDP</sequence>
<dbReference type="PANTHER" id="PTHR44873">
    <property type="entry name" value="DNAJ HOMOLOG SUBFAMILY C MEMBER 30, MITOCHONDRIAL"/>
    <property type="match status" value="1"/>
</dbReference>
<name>A0ABM0GVV9_SACKO</name>
<evidence type="ECO:0000313" key="3">
    <source>
        <dbReference type="RefSeq" id="XP_002738474.1"/>
    </source>
</evidence>
<keyword evidence="2" id="KW-1185">Reference proteome</keyword>
<evidence type="ECO:0000313" key="2">
    <source>
        <dbReference type="Proteomes" id="UP000694865"/>
    </source>
</evidence>
<dbReference type="PRINTS" id="PR00625">
    <property type="entry name" value="JDOMAIN"/>
</dbReference>
<proteinExistence type="predicted"/>
<feature type="domain" description="J" evidence="1">
    <location>
        <begin position="35"/>
        <end position="99"/>
    </location>
</feature>
<dbReference type="PROSITE" id="PS50076">
    <property type="entry name" value="DNAJ_2"/>
    <property type="match status" value="1"/>
</dbReference>
<dbReference type="PROSITE" id="PS00636">
    <property type="entry name" value="DNAJ_1"/>
    <property type="match status" value="1"/>
</dbReference>
<dbReference type="PANTHER" id="PTHR44873:SF1">
    <property type="entry name" value="DNAJ HOMOLOG SUBFAMILY C MEMBER 30, MITOCHONDRIAL"/>
    <property type="match status" value="1"/>
</dbReference>
<organism evidence="2 3">
    <name type="scientific">Saccoglossus kowalevskii</name>
    <name type="common">Acorn worm</name>
    <dbReference type="NCBI Taxonomy" id="10224"/>
    <lineage>
        <taxon>Eukaryota</taxon>
        <taxon>Metazoa</taxon>
        <taxon>Hemichordata</taxon>
        <taxon>Enteropneusta</taxon>
        <taxon>Harrimaniidae</taxon>
        <taxon>Saccoglossus</taxon>
    </lineage>
</organism>
<accession>A0ABM0GVV9</accession>
<protein>
    <submittedName>
        <fullName evidence="3">DnaJ homolog subfamily C member 30-like</fullName>
    </submittedName>
</protein>
<dbReference type="Proteomes" id="UP000694865">
    <property type="component" value="Unplaced"/>
</dbReference>